<reference evidence="2" key="1">
    <citation type="journal article" date="2023" name="Science">
        <title>Genome structures resolve the early diversification of teleost fishes.</title>
        <authorList>
            <person name="Parey E."/>
            <person name="Louis A."/>
            <person name="Montfort J."/>
            <person name="Bouchez O."/>
            <person name="Roques C."/>
            <person name="Iampietro C."/>
            <person name="Lluch J."/>
            <person name="Castinel A."/>
            <person name="Donnadieu C."/>
            <person name="Desvignes T."/>
            <person name="Floi Bucao C."/>
            <person name="Jouanno E."/>
            <person name="Wen M."/>
            <person name="Mejri S."/>
            <person name="Dirks R."/>
            <person name="Jansen H."/>
            <person name="Henkel C."/>
            <person name="Chen W.J."/>
            <person name="Zahm M."/>
            <person name="Cabau C."/>
            <person name="Klopp C."/>
            <person name="Thompson A.W."/>
            <person name="Robinson-Rechavi M."/>
            <person name="Braasch I."/>
            <person name="Lecointre G."/>
            <person name="Bobe J."/>
            <person name="Postlethwait J.H."/>
            <person name="Berthelot C."/>
            <person name="Roest Crollius H."/>
            <person name="Guiguen Y."/>
        </authorList>
    </citation>
    <scope>NUCLEOTIDE SEQUENCE</scope>
    <source>
        <strain evidence="2">Concon-B</strain>
    </source>
</reference>
<feature type="compositionally biased region" description="Low complexity" evidence="1">
    <location>
        <begin position="255"/>
        <end position="275"/>
    </location>
</feature>
<dbReference type="EMBL" id="JAFJMO010000005">
    <property type="protein sequence ID" value="KAJ8276636.1"/>
    <property type="molecule type" value="Genomic_DNA"/>
</dbReference>
<feature type="compositionally biased region" description="Low complexity" evidence="1">
    <location>
        <begin position="311"/>
        <end position="327"/>
    </location>
</feature>
<comment type="caution">
    <text evidence="2">The sequence shown here is derived from an EMBL/GenBank/DDBJ whole genome shotgun (WGS) entry which is preliminary data.</text>
</comment>
<dbReference type="SMART" id="SM00384">
    <property type="entry name" value="AT_hook"/>
    <property type="match status" value="3"/>
</dbReference>
<dbReference type="OrthoDB" id="8954241at2759"/>
<gene>
    <name evidence="2" type="ORF">COCON_G00083880</name>
</gene>
<accession>A0A9Q1I276</accession>
<protein>
    <submittedName>
        <fullName evidence="2">Uncharacterized protein</fullName>
    </submittedName>
</protein>
<organism evidence="2 3">
    <name type="scientific">Conger conger</name>
    <name type="common">Conger eel</name>
    <name type="synonym">Muraena conger</name>
    <dbReference type="NCBI Taxonomy" id="82655"/>
    <lineage>
        <taxon>Eukaryota</taxon>
        <taxon>Metazoa</taxon>
        <taxon>Chordata</taxon>
        <taxon>Craniata</taxon>
        <taxon>Vertebrata</taxon>
        <taxon>Euteleostomi</taxon>
        <taxon>Actinopterygii</taxon>
        <taxon>Neopterygii</taxon>
        <taxon>Teleostei</taxon>
        <taxon>Anguilliformes</taxon>
        <taxon>Congridae</taxon>
        <taxon>Conger</taxon>
    </lineage>
</organism>
<feature type="compositionally biased region" description="Basic residues" evidence="1">
    <location>
        <begin position="381"/>
        <end position="393"/>
    </location>
</feature>
<evidence type="ECO:0000256" key="1">
    <source>
        <dbReference type="SAM" id="MobiDB-lite"/>
    </source>
</evidence>
<proteinExistence type="predicted"/>
<feature type="compositionally biased region" description="Polar residues" evidence="1">
    <location>
        <begin position="92"/>
        <end position="103"/>
    </location>
</feature>
<evidence type="ECO:0000313" key="2">
    <source>
        <dbReference type="EMBL" id="KAJ8276636.1"/>
    </source>
</evidence>
<feature type="compositionally biased region" description="Low complexity" evidence="1">
    <location>
        <begin position="216"/>
        <end position="238"/>
    </location>
</feature>
<dbReference type="GO" id="GO:0003677">
    <property type="term" value="F:DNA binding"/>
    <property type="evidence" value="ECO:0007669"/>
    <property type="project" value="InterPro"/>
</dbReference>
<keyword evidence="3" id="KW-1185">Reference proteome</keyword>
<dbReference type="PRINTS" id="PR00929">
    <property type="entry name" value="ATHOOK"/>
</dbReference>
<dbReference type="InterPro" id="IPR017956">
    <property type="entry name" value="AT_hook_DNA-bd_motif"/>
</dbReference>
<feature type="region of interest" description="Disordered" evidence="1">
    <location>
        <begin position="73"/>
        <end position="403"/>
    </location>
</feature>
<sequence length="403" mass="41752">MAHSCRWRFPARPGGINNAGSGRRASRIRVTASLRTGTGSHPNTYGLGPGFDAALQVSAAIGNNLQKFRDVFGEESGSSSGEEEPFCGFRTQVGNRRSQSATRPTAAKSAQEKKPRGRPPRALTAQRGPSAPPATSAYGKPEGGGPPPEKVKRPPGRPPGSGDKRRGRPPASASQRSQGAAEGKDAAEQSGTGEEEKGRKHLQSQAPALGEAQVPAQSGRGAAVAAASVKKGVPGPAGQRRRRGRPPSVERLKAEAAAAAAAAAAASQASTASAAPLPVGERKRKAFRLRRDREPAPAGAHELQASLAPDARTPPSAAAPEAASVRPNRPVGVRQSPRRVKPVRVVPPSKRTDATIAKQLLQRAKKGAQKKLLEKEGSSGRARRACRPARAGRRPAGGGDGRS</sequence>
<name>A0A9Q1I276_CONCO</name>
<dbReference type="AlphaFoldDB" id="A0A9Q1I276"/>
<evidence type="ECO:0000313" key="3">
    <source>
        <dbReference type="Proteomes" id="UP001152803"/>
    </source>
</evidence>
<dbReference type="Proteomes" id="UP001152803">
    <property type="component" value="Unassembled WGS sequence"/>
</dbReference>
<dbReference type="Gene3D" id="6.10.250.2390">
    <property type="match status" value="1"/>
</dbReference>